<reference evidence="1" key="1">
    <citation type="journal article" date="2020" name="J. Eukaryot. Microbiol.">
        <title>De novo Sequencing, Assembly and Annotation of the Transcriptome for the Free-Living Testate Amoeba Arcella intermedia.</title>
        <authorList>
            <person name="Ribeiro G.M."/>
            <person name="Porfirio-Sousa A.L."/>
            <person name="Maurer-Alcala X.X."/>
            <person name="Katz L.A."/>
            <person name="Lahr D.J.G."/>
        </authorList>
    </citation>
    <scope>NUCLEOTIDE SEQUENCE</scope>
</reference>
<evidence type="ECO:0000313" key="1">
    <source>
        <dbReference type="EMBL" id="NDV36949.1"/>
    </source>
</evidence>
<accession>A0A6B2LII8</accession>
<proteinExistence type="predicted"/>
<organism evidence="1">
    <name type="scientific">Arcella intermedia</name>
    <dbReference type="NCBI Taxonomy" id="1963864"/>
    <lineage>
        <taxon>Eukaryota</taxon>
        <taxon>Amoebozoa</taxon>
        <taxon>Tubulinea</taxon>
        <taxon>Elardia</taxon>
        <taxon>Arcellinida</taxon>
        <taxon>Sphaerothecina</taxon>
        <taxon>Arcellidae</taxon>
        <taxon>Arcella</taxon>
    </lineage>
</organism>
<dbReference type="EMBL" id="GIBP01007980">
    <property type="protein sequence ID" value="NDV36949.1"/>
    <property type="molecule type" value="Transcribed_RNA"/>
</dbReference>
<sequence length="144" mass="15691">MDLSSLSLLSGLFLESWDLTGDLLRLLFRVDLGLAFLLFGLLDRLALLCLLLEEGLDFWSLLVDPVVPLVGPPLDLGLLLRDFERDLRVLLGASRVSFLLESESREGRPSLSLPLPLSLSESLRSLLSLDTSLPGGCVLGCVSL</sequence>
<protein>
    <submittedName>
        <fullName evidence="1">Uncharacterized protein</fullName>
    </submittedName>
</protein>
<dbReference type="AlphaFoldDB" id="A0A6B2LII8"/>
<name>A0A6B2LII8_9EUKA</name>